<keyword evidence="4" id="KW-1185">Reference proteome</keyword>
<feature type="domain" description="Beta-lactamase-related" evidence="2">
    <location>
        <begin position="9"/>
        <end position="317"/>
    </location>
</feature>
<keyword evidence="1" id="KW-0378">Hydrolase</keyword>
<comment type="caution">
    <text evidence="3">The sequence shown here is derived from an EMBL/GenBank/DDBJ whole genome shotgun (WGS) entry which is preliminary data.</text>
</comment>
<dbReference type="PANTHER" id="PTHR43283:SF11">
    <property type="entry name" value="BETA-LACTAMASE-RELATED DOMAIN-CONTAINING PROTEIN"/>
    <property type="match status" value="1"/>
</dbReference>
<dbReference type="SUPFAM" id="SSF56601">
    <property type="entry name" value="beta-lactamase/transpeptidase-like"/>
    <property type="match status" value="1"/>
</dbReference>
<dbReference type="PANTHER" id="PTHR43283">
    <property type="entry name" value="BETA-LACTAMASE-RELATED"/>
    <property type="match status" value="1"/>
</dbReference>
<protein>
    <submittedName>
        <fullName evidence="3">Beta-lactamase family protein</fullName>
    </submittedName>
</protein>
<name>A0A0R1YCL9_9LACO</name>
<dbReference type="PATRIC" id="fig|1423734.3.peg.2650"/>
<evidence type="ECO:0000313" key="4">
    <source>
        <dbReference type="Proteomes" id="UP000051236"/>
    </source>
</evidence>
<sequence length="337" mass="37925">MTNFSKTQTLIEQMVSQHVVPGVSFAFITDSQAQLHYQGQSQWVPTEKPLKPDQYYDMASLTKVMTTTLMILKLINAKQLSLQTPIQQFLPEFQDDRVTVQHLLTHTSGIAGYIPHRNELPAPQLKAALLQLPVGPGFEREVKYTDIGLIFLGFIIEAIYQQPVQQVLTDQVLKPLGLAQSTFTPDKAQTIPTVYDPKTGLLQGVVHDPKARILGIHCASAGLFSTLPDTVKFARYMLGQYVPETAPVDQHVLADLYQNYSNLPDQPRSLGWDLRQGFGDQHWLLYHTGYTGTFMALDRQNQNAMIVLTNRIHPTGHNETFLQRRDEIVAAFAQESI</sequence>
<dbReference type="Gene3D" id="3.40.710.10">
    <property type="entry name" value="DD-peptidase/beta-lactamase superfamily"/>
    <property type="match status" value="1"/>
</dbReference>
<dbReference type="Proteomes" id="UP000051236">
    <property type="component" value="Unassembled WGS sequence"/>
</dbReference>
<evidence type="ECO:0000259" key="2">
    <source>
        <dbReference type="Pfam" id="PF00144"/>
    </source>
</evidence>
<evidence type="ECO:0000313" key="3">
    <source>
        <dbReference type="EMBL" id="KRM36739.1"/>
    </source>
</evidence>
<gene>
    <name evidence="3" type="ORF">FC83_GL002614</name>
</gene>
<proteinExistence type="predicted"/>
<dbReference type="AlphaFoldDB" id="A0A0R1YCL9"/>
<reference evidence="3 4" key="1">
    <citation type="journal article" date="2015" name="Genome Announc.">
        <title>Expanding the biotechnology potential of lactobacilli through comparative genomics of 213 strains and associated genera.</title>
        <authorList>
            <person name="Sun Z."/>
            <person name="Harris H.M."/>
            <person name="McCann A."/>
            <person name="Guo C."/>
            <person name="Argimon S."/>
            <person name="Zhang W."/>
            <person name="Yang X."/>
            <person name="Jeffery I.B."/>
            <person name="Cooney J.C."/>
            <person name="Kagawa T.F."/>
            <person name="Liu W."/>
            <person name="Song Y."/>
            <person name="Salvetti E."/>
            <person name="Wrobel A."/>
            <person name="Rasinkangas P."/>
            <person name="Parkhill J."/>
            <person name="Rea M.C."/>
            <person name="O'Sullivan O."/>
            <person name="Ritari J."/>
            <person name="Douillard F.P."/>
            <person name="Paul Ross R."/>
            <person name="Yang R."/>
            <person name="Briner A.E."/>
            <person name="Felis G.E."/>
            <person name="de Vos W.M."/>
            <person name="Barrangou R."/>
            <person name="Klaenhammer T.R."/>
            <person name="Caufield P.W."/>
            <person name="Cui Y."/>
            <person name="Zhang H."/>
            <person name="O'Toole P.W."/>
        </authorList>
    </citation>
    <scope>NUCLEOTIDE SEQUENCE [LARGE SCALE GENOMIC DNA]</scope>
    <source>
        <strain evidence="3 4">DSM 18527</strain>
    </source>
</reference>
<dbReference type="InterPro" id="IPR012338">
    <property type="entry name" value="Beta-lactam/transpept-like"/>
</dbReference>
<dbReference type="eggNOG" id="COG1680">
    <property type="taxonomic scope" value="Bacteria"/>
</dbReference>
<dbReference type="EMBL" id="AZGA01000002">
    <property type="protein sequence ID" value="KRM36739.1"/>
    <property type="molecule type" value="Genomic_DNA"/>
</dbReference>
<dbReference type="Pfam" id="PF00144">
    <property type="entry name" value="Beta-lactamase"/>
    <property type="match status" value="1"/>
</dbReference>
<evidence type="ECO:0000256" key="1">
    <source>
        <dbReference type="ARBA" id="ARBA00022801"/>
    </source>
</evidence>
<dbReference type="STRING" id="1423734.FC83_GL002614"/>
<dbReference type="GO" id="GO:0016787">
    <property type="term" value="F:hydrolase activity"/>
    <property type="evidence" value="ECO:0007669"/>
    <property type="project" value="UniProtKB-KW"/>
</dbReference>
<organism evidence="3 4">
    <name type="scientific">Agrilactobacillus composti DSM 18527 = JCM 14202</name>
    <dbReference type="NCBI Taxonomy" id="1423734"/>
    <lineage>
        <taxon>Bacteria</taxon>
        <taxon>Bacillati</taxon>
        <taxon>Bacillota</taxon>
        <taxon>Bacilli</taxon>
        <taxon>Lactobacillales</taxon>
        <taxon>Lactobacillaceae</taxon>
        <taxon>Agrilactobacillus</taxon>
    </lineage>
</organism>
<accession>A0A0R1YCL9</accession>
<dbReference type="InterPro" id="IPR001466">
    <property type="entry name" value="Beta-lactam-related"/>
</dbReference>
<dbReference type="RefSeq" id="WP_236700801.1">
    <property type="nucleotide sequence ID" value="NZ_AZGA01000002.1"/>
</dbReference>
<dbReference type="InterPro" id="IPR050789">
    <property type="entry name" value="Diverse_Enzym_Activities"/>
</dbReference>